<dbReference type="PANTHER" id="PTHR14269:SF61">
    <property type="entry name" value="CDP-DIACYLGLYCEROL--SERINE O-PHOSPHATIDYLTRANSFERASE"/>
    <property type="match status" value="1"/>
</dbReference>
<evidence type="ECO:0000256" key="10">
    <source>
        <dbReference type="ARBA" id="ARBA00023098"/>
    </source>
</evidence>
<evidence type="ECO:0000313" key="18">
    <source>
        <dbReference type="Proteomes" id="UP000189981"/>
    </source>
</evidence>
<evidence type="ECO:0000256" key="14">
    <source>
        <dbReference type="ARBA" id="ARBA00032361"/>
    </source>
</evidence>
<dbReference type="InterPro" id="IPR050324">
    <property type="entry name" value="CDP-alcohol_PTase-I"/>
</dbReference>
<evidence type="ECO:0000256" key="13">
    <source>
        <dbReference type="ARBA" id="ARBA00023264"/>
    </source>
</evidence>
<evidence type="ECO:0000256" key="2">
    <source>
        <dbReference type="ARBA" id="ARBA00004127"/>
    </source>
</evidence>
<keyword evidence="7 15" id="KW-0808">Transferase</keyword>
<feature type="transmembrane region" description="Helical" evidence="16">
    <location>
        <begin position="191"/>
        <end position="219"/>
    </location>
</feature>
<name>A0A1T5AV27_9SPHI</name>
<keyword evidence="6" id="KW-0444">Lipid biosynthesis</keyword>
<dbReference type="GO" id="GO:0003882">
    <property type="term" value="F:CDP-diacylglycerol-serine O-phosphatidyltransferase activity"/>
    <property type="evidence" value="ECO:0007669"/>
    <property type="project" value="UniProtKB-EC"/>
</dbReference>
<gene>
    <name evidence="17" type="ORF">SAMN05661099_1044</name>
</gene>
<evidence type="ECO:0000256" key="15">
    <source>
        <dbReference type="RuleBase" id="RU003750"/>
    </source>
</evidence>
<comment type="similarity">
    <text evidence="3 15">Belongs to the CDP-alcohol phosphatidyltransferase class-I family.</text>
</comment>
<feature type="transmembrane region" description="Helical" evidence="16">
    <location>
        <begin position="153"/>
        <end position="170"/>
    </location>
</feature>
<keyword evidence="18" id="KW-1185">Reference proteome</keyword>
<keyword evidence="11 16" id="KW-0472">Membrane</keyword>
<sequence length="228" mass="25539">MVKHIPNTVTCLNLFCGCLGIVYAFQGELEIASYAIIVAAIFDFFDGMLARLLKAYSDIGKDLDSLADMVSFGVLPSVIIYQFFLQSSSPNQWINFSAFLIAILSALRLAKFNNDTRQSENFIGLPTPANAMLIASLPFIAADQNFVSPYLQNHFFLVLFSLGMGLLLVSEIHLMSLKFSSMDLRKNTNRYILVFSSLILLVIFKFAAVPLILILYFILSFIQFRTAK</sequence>
<keyword evidence="13" id="KW-1208">Phospholipid metabolism</keyword>
<keyword evidence="9 16" id="KW-1133">Transmembrane helix</keyword>
<evidence type="ECO:0000256" key="4">
    <source>
        <dbReference type="ARBA" id="ARBA00013174"/>
    </source>
</evidence>
<comment type="subcellular location">
    <subcellularLocation>
        <location evidence="2">Endomembrane system</location>
        <topology evidence="2">Multi-pass membrane protein</topology>
    </subcellularLocation>
</comment>
<comment type="catalytic activity">
    <reaction evidence="1">
        <text>a CDP-1,2-diacyl-sn-glycerol + L-serine = a 1,2-diacyl-sn-glycero-3-phospho-L-serine + CMP + H(+)</text>
        <dbReference type="Rhea" id="RHEA:16913"/>
        <dbReference type="ChEBI" id="CHEBI:15378"/>
        <dbReference type="ChEBI" id="CHEBI:33384"/>
        <dbReference type="ChEBI" id="CHEBI:57262"/>
        <dbReference type="ChEBI" id="CHEBI:58332"/>
        <dbReference type="ChEBI" id="CHEBI:60377"/>
        <dbReference type="EC" id="2.7.8.8"/>
    </reaction>
</comment>
<feature type="transmembrane region" description="Helical" evidence="16">
    <location>
        <begin position="65"/>
        <end position="85"/>
    </location>
</feature>
<keyword evidence="8 16" id="KW-0812">Transmembrane</keyword>
<dbReference type="InterPro" id="IPR000462">
    <property type="entry name" value="CDP-OH_P_trans"/>
</dbReference>
<feature type="transmembrane region" description="Helical" evidence="16">
    <location>
        <begin position="91"/>
        <end position="110"/>
    </location>
</feature>
<dbReference type="AlphaFoldDB" id="A0A1T5AV27"/>
<dbReference type="GO" id="GO:0016020">
    <property type="term" value="C:membrane"/>
    <property type="evidence" value="ECO:0007669"/>
    <property type="project" value="InterPro"/>
</dbReference>
<evidence type="ECO:0000256" key="6">
    <source>
        <dbReference type="ARBA" id="ARBA00022516"/>
    </source>
</evidence>
<proteinExistence type="inferred from homology"/>
<reference evidence="18" key="1">
    <citation type="submission" date="2017-02" db="EMBL/GenBank/DDBJ databases">
        <authorList>
            <person name="Varghese N."/>
            <person name="Submissions S."/>
        </authorList>
    </citation>
    <scope>NUCLEOTIDE SEQUENCE [LARGE SCALE GENOMIC DNA]</scope>
    <source>
        <strain evidence="18">DSM 22385</strain>
    </source>
</reference>
<dbReference type="OrthoDB" id="9777147at2"/>
<dbReference type="InterPro" id="IPR043130">
    <property type="entry name" value="CDP-OH_PTrfase_TM_dom"/>
</dbReference>
<dbReference type="PROSITE" id="PS51257">
    <property type="entry name" value="PROKAR_LIPOPROTEIN"/>
    <property type="match status" value="1"/>
</dbReference>
<evidence type="ECO:0000256" key="5">
    <source>
        <dbReference type="ARBA" id="ARBA00017171"/>
    </source>
</evidence>
<accession>A0A1T5AV27</accession>
<evidence type="ECO:0000256" key="9">
    <source>
        <dbReference type="ARBA" id="ARBA00022989"/>
    </source>
</evidence>
<dbReference type="PANTHER" id="PTHR14269">
    <property type="entry name" value="CDP-DIACYLGLYCEROL--GLYCEROL-3-PHOSPHATE 3-PHOSPHATIDYLTRANSFERASE-RELATED"/>
    <property type="match status" value="1"/>
</dbReference>
<evidence type="ECO:0000256" key="8">
    <source>
        <dbReference type="ARBA" id="ARBA00022692"/>
    </source>
</evidence>
<dbReference type="STRING" id="572036.SAMN05661099_1044"/>
<dbReference type="EMBL" id="FUYR01000001">
    <property type="protein sequence ID" value="SKB38659.1"/>
    <property type="molecule type" value="Genomic_DNA"/>
</dbReference>
<keyword evidence="10" id="KW-0443">Lipid metabolism</keyword>
<dbReference type="NCBIfam" id="TIGR00473">
    <property type="entry name" value="pssA"/>
    <property type="match status" value="1"/>
</dbReference>
<dbReference type="RefSeq" id="WP_079701562.1">
    <property type="nucleotide sequence ID" value="NZ_FUYR01000001.1"/>
</dbReference>
<evidence type="ECO:0000256" key="16">
    <source>
        <dbReference type="SAM" id="Phobius"/>
    </source>
</evidence>
<dbReference type="PROSITE" id="PS00379">
    <property type="entry name" value="CDP_ALCOHOL_P_TRANSF"/>
    <property type="match status" value="1"/>
</dbReference>
<evidence type="ECO:0000256" key="11">
    <source>
        <dbReference type="ARBA" id="ARBA00023136"/>
    </source>
</evidence>
<dbReference type="GO" id="GO:0012505">
    <property type="term" value="C:endomembrane system"/>
    <property type="evidence" value="ECO:0007669"/>
    <property type="project" value="UniProtKB-SubCell"/>
</dbReference>
<organism evidence="17 18">
    <name type="scientific">Daejeonella lutea</name>
    <dbReference type="NCBI Taxonomy" id="572036"/>
    <lineage>
        <taxon>Bacteria</taxon>
        <taxon>Pseudomonadati</taxon>
        <taxon>Bacteroidota</taxon>
        <taxon>Sphingobacteriia</taxon>
        <taxon>Sphingobacteriales</taxon>
        <taxon>Sphingobacteriaceae</taxon>
        <taxon>Daejeonella</taxon>
    </lineage>
</organism>
<dbReference type="GO" id="GO:0008654">
    <property type="term" value="P:phospholipid biosynthetic process"/>
    <property type="evidence" value="ECO:0007669"/>
    <property type="project" value="UniProtKB-KW"/>
</dbReference>
<dbReference type="Proteomes" id="UP000189981">
    <property type="component" value="Unassembled WGS sequence"/>
</dbReference>
<keyword evidence="12" id="KW-0594">Phospholipid biosynthesis</keyword>
<feature type="transmembrane region" description="Helical" evidence="16">
    <location>
        <begin position="122"/>
        <end position="141"/>
    </location>
</feature>
<evidence type="ECO:0000256" key="7">
    <source>
        <dbReference type="ARBA" id="ARBA00022679"/>
    </source>
</evidence>
<dbReference type="InterPro" id="IPR004533">
    <property type="entry name" value="CDP-diaglyc--ser_O-PTrfase"/>
</dbReference>
<evidence type="ECO:0000256" key="3">
    <source>
        <dbReference type="ARBA" id="ARBA00010441"/>
    </source>
</evidence>
<dbReference type="Pfam" id="PF01066">
    <property type="entry name" value="CDP-OH_P_transf"/>
    <property type="match status" value="1"/>
</dbReference>
<dbReference type="InterPro" id="IPR048254">
    <property type="entry name" value="CDP_ALCOHOL_P_TRANSF_CS"/>
</dbReference>
<evidence type="ECO:0000313" key="17">
    <source>
        <dbReference type="EMBL" id="SKB38659.1"/>
    </source>
</evidence>
<evidence type="ECO:0000256" key="12">
    <source>
        <dbReference type="ARBA" id="ARBA00023209"/>
    </source>
</evidence>
<evidence type="ECO:0000256" key="1">
    <source>
        <dbReference type="ARBA" id="ARBA00000287"/>
    </source>
</evidence>
<dbReference type="Gene3D" id="1.20.120.1760">
    <property type="match status" value="1"/>
</dbReference>
<feature type="transmembrane region" description="Helical" evidence="16">
    <location>
        <begin position="34"/>
        <end position="53"/>
    </location>
</feature>
<protein>
    <recommendedName>
        <fullName evidence="5">CDP-diacylglycerol--serine O-phosphatidyltransferase</fullName>
        <ecNumber evidence="4">2.7.8.8</ecNumber>
    </recommendedName>
    <alternativeName>
        <fullName evidence="14">Phosphatidylserine synthase</fullName>
    </alternativeName>
</protein>
<dbReference type="EC" id="2.7.8.8" evidence="4"/>